<dbReference type="EMBL" id="CAJVPV010000190">
    <property type="protein sequence ID" value="CAG8446334.1"/>
    <property type="molecule type" value="Genomic_DNA"/>
</dbReference>
<proteinExistence type="inferred from homology"/>
<keyword evidence="8" id="KW-0819">tRNA processing</keyword>
<dbReference type="GO" id="GO:0070525">
    <property type="term" value="P:tRNA threonylcarbamoyladenosine metabolic process"/>
    <property type="evidence" value="ECO:0007669"/>
    <property type="project" value="TreeGrafter"/>
</dbReference>
<comment type="function">
    <text evidence="1">Component of the EKC/KEOPS complex that is required for the formation of a threonylcarbamoyl group on adenosine at position 37 (t(6)A37) in tRNAs that read codons beginning with adenine. The complex is probably involved in the transfer of the threonylcarbamoyl moiety of threonylcarbamoyl-AMP (TC-AMP) to the N6 group of A37. BUD32 has ATPase activity in the context of the EKC/KEOPS complex and likely plays a supporting role to the catalytic subunit KAE1. The EKC/KEOPS complex also promotes both telomere uncapping and telomere elongation. The complex is required for efficient recruitment of transcriptional coactivators.</text>
</comment>
<keyword evidence="13" id="KW-0539">Nucleus</keyword>
<gene>
    <name evidence="17" type="ORF">AMORRO_LOCUS633</name>
</gene>
<evidence type="ECO:0000256" key="4">
    <source>
        <dbReference type="ARBA" id="ARBA00012513"/>
    </source>
</evidence>
<keyword evidence="12" id="KW-0067">ATP-binding</keyword>
<evidence type="ECO:0000256" key="9">
    <source>
        <dbReference type="ARBA" id="ARBA00022741"/>
    </source>
</evidence>
<evidence type="ECO:0000256" key="13">
    <source>
        <dbReference type="ARBA" id="ARBA00023242"/>
    </source>
</evidence>
<dbReference type="GO" id="GO:0005829">
    <property type="term" value="C:cytosol"/>
    <property type="evidence" value="ECO:0007669"/>
    <property type="project" value="TreeGrafter"/>
</dbReference>
<evidence type="ECO:0000256" key="12">
    <source>
        <dbReference type="ARBA" id="ARBA00022840"/>
    </source>
</evidence>
<evidence type="ECO:0000256" key="11">
    <source>
        <dbReference type="ARBA" id="ARBA00022801"/>
    </source>
</evidence>
<evidence type="ECO:0000256" key="1">
    <source>
        <dbReference type="ARBA" id="ARBA00003747"/>
    </source>
</evidence>
<dbReference type="PROSITE" id="PS00109">
    <property type="entry name" value="PROTEIN_KINASE_TYR"/>
    <property type="match status" value="1"/>
</dbReference>
<dbReference type="InterPro" id="IPR008266">
    <property type="entry name" value="Tyr_kinase_AS"/>
</dbReference>
<dbReference type="NCBIfam" id="TIGR03724">
    <property type="entry name" value="arch_bud32"/>
    <property type="match status" value="1"/>
</dbReference>
<keyword evidence="9" id="KW-0547">Nucleotide-binding</keyword>
<comment type="catalytic activity">
    <reaction evidence="15">
        <text>L-seryl-[protein] + ATP = O-phospho-L-seryl-[protein] + ADP + H(+)</text>
        <dbReference type="Rhea" id="RHEA:17989"/>
        <dbReference type="Rhea" id="RHEA-COMP:9863"/>
        <dbReference type="Rhea" id="RHEA-COMP:11604"/>
        <dbReference type="ChEBI" id="CHEBI:15378"/>
        <dbReference type="ChEBI" id="CHEBI:29999"/>
        <dbReference type="ChEBI" id="CHEBI:30616"/>
        <dbReference type="ChEBI" id="CHEBI:83421"/>
        <dbReference type="ChEBI" id="CHEBI:456216"/>
        <dbReference type="EC" id="2.7.11.1"/>
    </reaction>
</comment>
<evidence type="ECO:0000313" key="18">
    <source>
        <dbReference type="Proteomes" id="UP000789342"/>
    </source>
</evidence>
<dbReference type="FunFam" id="3.30.200.20:FF:000201">
    <property type="entry name" value="TP53-regulating kinase isoform X1"/>
    <property type="match status" value="1"/>
</dbReference>
<dbReference type="GO" id="GO:0005524">
    <property type="term" value="F:ATP binding"/>
    <property type="evidence" value="ECO:0007669"/>
    <property type="project" value="UniProtKB-KW"/>
</dbReference>
<keyword evidence="5" id="KW-0723">Serine/threonine-protein kinase</keyword>
<dbReference type="SUPFAM" id="SSF56112">
    <property type="entry name" value="Protein kinase-like (PK-like)"/>
    <property type="match status" value="1"/>
</dbReference>
<dbReference type="GO" id="GO:0008033">
    <property type="term" value="P:tRNA processing"/>
    <property type="evidence" value="ECO:0007669"/>
    <property type="project" value="UniProtKB-KW"/>
</dbReference>
<evidence type="ECO:0000256" key="2">
    <source>
        <dbReference type="ARBA" id="ARBA00004123"/>
    </source>
</evidence>
<comment type="catalytic activity">
    <reaction evidence="14">
        <text>L-threonyl-[protein] + ATP = O-phospho-L-threonyl-[protein] + ADP + H(+)</text>
        <dbReference type="Rhea" id="RHEA:46608"/>
        <dbReference type="Rhea" id="RHEA-COMP:11060"/>
        <dbReference type="Rhea" id="RHEA-COMP:11605"/>
        <dbReference type="ChEBI" id="CHEBI:15378"/>
        <dbReference type="ChEBI" id="CHEBI:30013"/>
        <dbReference type="ChEBI" id="CHEBI:30616"/>
        <dbReference type="ChEBI" id="CHEBI:61977"/>
        <dbReference type="ChEBI" id="CHEBI:456216"/>
        <dbReference type="EC" id="2.7.11.1"/>
    </reaction>
</comment>
<keyword evidence="10" id="KW-0418">Kinase</keyword>
<dbReference type="InterPro" id="IPR022495">
    <property type="entry name" value="Bud32"/>
</dbReference>
<evidence type="ECO:0000256" key="6">
    <source>
        <dbReference type="ARBA" id="ARBA00022553"/>
    </source>
</evidence>
<dbReference type="FunFam" id="1.10.510.10:FF:000323">
    <property type="entry name" value="TP53-regulating kinase, putative"/>
    <property type="match status" value="1"/>
</dbReference>
<dbReference type="AlphaFoldDB" id="A0A9N8VDT2"/>
<evidence type="ECO:0000256" key="5">
    <source>
        <dbReference type="ARBA" id="ARBA00022527"/>
    </source>
</evidence>
<evidence type="ECO:0000313" key="17">
    <source>
        <dbReference type="EMBL" id="CAG8446334.1"/>
    </source>
</evidence>
<evidence type="ECO:0000256" key="14">
    <source>
        <dbReference type="ARBA" id="ARBA00047899"/>
    </source>
</evidence>
<dbReference type="InterPro" id="IPR011009">
    <property type="entry name" value="Kinase-like_dom_sf"/>
</dbReference>
<name>A0A9N8VDT2_9GLOM</name>
<keyword evidence="11" id="KW-0378">Hydrolase</keyword>
<dbReference type="SMART" id="SM00220">
    <property type="entry name" value="S_TKc"/>
    <property type="match status" value="1"/>
</dbReference>
<evidence type="ECO:0000256" key="15">
    <source>
        <dbReference type="ARBA" id="ARBA00048679"/>
    </source>
</evidence>
<dbReference type="GO" id="GO:0000408">
    <property type="term" value="C:EKC/KEOPS complex"/>
    <property type="evidence" value="ECO:0007669"/>
    <property type="project" value="TreeGrafter"/>
</dbReference>
<sequence length="209" mass="23622">MIENASLIKQGAEAVSNVKEAIVKERFRKTYRHPALDKKLTARRVTQEARSLFKCHKSGVDTPILYFVDVERSTIYMEFVEGKVVKDLILETDGEWSTQLAEKIGTAIARMHAVDVIHGDLTTSNLLLRDSNRSLVVIDFGLSYVSSLPEDKAVDLYVLERAFLSTHPNSEDMFKAILKTYEKNYKASKGVLTKLADVRLRGRKRSMVG</sequence>
<dbReference type="PANTHER" id="PTHR12209">
    <property type="entry name" value="NON-SPECIFIC SERINE/THREONINE PROTEIN KINASE"/>
    <property type="match status" value="1"/>
</dbReference>
<dbReference type="OrthoDB" id="3399at2759"/>
<evidence type="ECO:0000256" key="10">
    <source>
        <dbReference type="ARBA" id="ARBA00022777"/>
    </source>
</evidence>
<evidence type="ECO:0000256" key="3">
    <source>
        <dbReference type="ARBA" id="ARBA00010630"/>
    </source>
</evidence>
<keyword evidence="6" id="KW-0597">Phosphoprotein</keyword>
<comment type="similarity">
    <text evidence="3">Belongs to the protein kinase superfamily. BUD32 family.</text>
</comment>
<dbReference type="PROSITE" id="PS50011">
    <property type="entry name" value="PROTEIN_KINASE_DOM"/>
    <property type="match status" value="1"/>
</dbReference>
<organism evidence="17 18">
    <name type="scientific">Acaulospora morrowiae</name>
    <dbReference type="NCBI Taxonomy" id="94023"/>
    <lineage>
        <taxon>Eukaryota</taxon>
        <taxon>Fungi</taxon>
        <taxon>Fungi incertae sedis</taxon>
        <taxon>Mucoromycota</taxon>
        <taxon>Glomeromycotina</taxon>
        <taxon>Glomeromycetes</taxon>
        <taxon>Diversisporales</taxon>
        <taxon>Acaulosporaceae</taxon>
        <taxon>Acaulospora</taxon>
    </lineage>
</organism>
<dbReference type="Pfam" id="PF01163">
    <property type="entry name" value="RIO1"/>
    <property type="match status" value="1"/>
</dbReference>
<accession>A0A9N8VDT2</accession>
<feature type="domain" description="Protein kinase" evidence="16">
    <location>
        <begin position="1"/>
        <end position="209"/>
    </location>
</feature>
<comment type="caution">
    <text evidence="17">The sequence shown here is derived from an EMBL/GenBank/DDBJ whole genome shotgun (WGS) entry which is preliminary data.</text>
</comment>
<keyword evidence="18" id="KW-1185">Reference proteome</keyword>
<dbReference type="Gene3D" id="3.30.200.20">
    <property type="entry name" value="Phosphorylase Kinase, domain 1"/>
    <property type="match status" value="1"/>
</dbReference>
<reference evidence="17" key="1">
    <citation type="submission" date="2021-06" db="EMBL/GenBank/DDBJ databases">
        <authorList>
            <person name="Kallberg Y."/>
            <person name="Tangrot J."/>
            <person name="Rosling A."/>
        </authorList>
    </citation>
    <scope>NUCLEOTIDE SEQUENCE</scope>
    <source>
        <strain evidence="17">CL551</strain>
    </source>
</reference>
<dbReference type="GO" id="GO:0005634">
    <property type="term" value="C:nucleus"/>
    <property type="evidence" value="ECO:0007669"/>
    <property type="project" value="UniProtKB-SubCell"/>
</dbReference>
<protein>
    <recommendedName>
        <fullName evidence="4">non-specific serine/threonine protein kinase</fullName>
        <ecNumber evidence="4">2.7.11.1</ecNumber>
    </recommendedName>
</protein>
<dbReference type="InterPro" id="IPR000719">
    <property type="entry name" value="Prot_kinase_dom"/>
</dbReference>
<evidence type="ECO:0000256" key="7">
    <source>
        <dbReference type="ARBA" id="ARBA00022679"/>
    </source>
</evidence>
<dbReference type="GO" id="GO:0004674">
    <property type="term" value="F:protein serine/threonine kinase activity"/>
    <property type="evidence" value="ECO:0007669"/>
    <property type="project" value="UniProtKB-KW"/>
</dbReference>
<dbReference type="GO" id="GO:0016787">
    <property type="term" value="F:hydrolase activity"/>
    <property type="evidence" value="ECO:0007669"/>
    <property type="project" value="UniProtKB-KW"/>
</dbReference>
<evidence type="ECO:0000259" key="16">
    <source>
        <dbReference type="PROSITE" id="PS50011"/>
    </source>
</evidence>
<dbReference type="EC" id="2.7.11.1" evidence="4"/>
<comment type="subcellular location">
    <subcellularLocation>
        <location evidence="2">Nucleus</location>
    </subcellularLocation>
</comment>
<dbReference type="InterPro" id="IPR018934">
    <property type="entry name" value="RIO_dom"/>
</dbReference>
<evidence type="ECO:0000256" key="8">
    <source>
        <dbReference type="ARBA" id="ARBA00022694"/>
    </source>
</evidence>
<dbReference type="Proteomes" id="UP000789342">
    <property type="component" value="Unassembled WGS sequence"/>
</dbReference>
<dbReference type="Gene3D" id="1.10.510.10">
    <property type="entry name" value="Transferase(Phosphotransferase) domain 1"/>
    <property type="match status" value="1"/>
</dbReference>
<keyword evidence="7" id="KW-0808">Transferase</keyword>
<dbReference type="PANTHER" id="PTHR12209:SF0">
    <property type="entry name" value="EKC_KEOPS COMPLEX SUBUNIT TP53RK"/>
    <property type="match status" value="1"/>
</dbReference>